<dbReference type="AlphaFoldDB" id="A0A1G6SFH9"/>
<evidence type="ECO:0000256" key="1">
    <source>
        <dbReference type="SAM" id="Phobius"/>
    </source>
</evidence>
<protein>
    <submittedName>
        <fullName evidence="2">Uncharacterized protein</fullName>
    </submittedName>
</protein>
<dbReference type="OrthoDB" id="2892509at2"/>
<keyword evidence="1" id="KW-0472">Membrane</keyword>
<dbReference type="Proteomes" id="UP000198666">
    <property type="component" value="Unassembled WGS sequence"/>
</dbReference>
<dbReference type="STRING" id="361279.SAMN05421663_10775"/>
<organism evidence="2 3">
    <name type="scientific">Terribacillus halophilus</name>
    <dbReference type="NCBI Taxonomy" id="361279"/>
    <lineage>
        <taxon>Bacteria</taxon>
        <taxon>Bacillati</taxon>
        <taxon>Bacillota</taxon>
        <taxon>Bacilli</taxon>
        <taxon>Bacillales</taxon>
        <taxon>Bacillaceae</taxon>
        <taxon>Terribacillus</taxon>
    </lineage>
</organism>
<reference evidence="3" key="1">
    <citation type="submission" date="2016-10" db="EMBL/GenBank/DDBJ databases">
        <authorList>
            <person name="Varghese N."/>
            <person name="Submissions S."/>
        </authorList>
    </citation>
    <scope>NUCLEOTIDE SEQUENCE [LARGE SCALE GENOMIC DNA]</scope>
    <source>
        <strain evidence="3">DSM 21620</strain>
    </source>
</reference>
<dbReference type="RefSeq" id="WP_093727692.1">
    <property type="nucleotide sequence ID" value="NZ_FMZB01000007.1"/>
</dbReference>
<proteinExistence type="predicted"/>
<accession>A0A1G6SFH9</accession>
<evidence type="ECO:0000313" key="3">
    <source>
        <dbReference type="Proteomes" id="UP000198666"/>
    </source>
</evidence>
<dbReference type="EMBL" id="FMZB01000007">
    <property type="protein sequence ID" value="SDD14926.1"/>
    <property type="molecule type" value="Genomic_DNA"/>
</dbReference>
<keyword evidence="1" id="KW-1133">Transmembrane helix</keyword>
<gene>
    <name evidence="2" type="ORF">SAMN05421663_10775</name>
</gene>
<name>A0A1G6SFH9_9BACI</name>
<keyword evidence="3" id="KW-1185">Reference proteome</keyword>
<keyword evidence="1" id="KW-0812">Transmembrane</keyword>
<feature type="transmembrane region" description="Helical" evidence="1">
    <location>
        <begin position="45"/>
        <end position="67"/>
    </location>
</feature>
<feature type="transmembrane region" description="Helical" evidence="1">
    <location>
        <begin position="7"/>
        <end position="33"/>
    </location>
</feature>
<sequence length="83" mass="9234">MRKIAEILFKVLLVAFLTCGTLLVVGQMIGIILQKGDLIIQSAEWFKNPTIILSALFSLVGFSLNYLPEKKEVNEQDNSMYGG</sequence>
<evidence type="ECO:0000313" key="2">
    <source>
        <dbReference type="EMBL" id="SDD14926.1"/>
    </source>
</evidence>